<gene>
    <name evidence="1" type="ORF">BO72DRAFT_503328</name>
</gene>
<name>A0A8G1REW1_9EURO</name>
<accession>A0A8G1REW1</accession>
<dbReference type="GeneID" id="63866444"/>
<evidence type="ECO:0000313" key="1">
    <source>
        <dbReference type="EMBL" id="RAK71473.1"/>
    </source>
</evidence>
<dbReference type="AlphaFoldDB" id="A0A8G1REW1"/>
<protein>
    <submittedName>
        <fullName evidence="1">Uncharacterized protein</fullName>
    </submittedName>
</protein>
<keyword evidence="2" id="KW-1185">Reference proteome</keyword>
<dbReference type="EMBL" id="KZ824720">
    <property type="protein sequence ID" value="RAK71473.1"/>
    <property type="molecule type" value="Genomic_DNA"/>
</dbReference>
<organism evidence="1 2">
    <name type="scientific">Aspergillus fijiensis CBS 313.89</name>
    <dbReference type="NCBI Taxonomy" id="1448319"/>
    <lineage>
        <taxon>Eukaryota</taxon>
        <taxon>Fungi</taxon>
        <taxon>Dikarya</taxon>
        <taxon>Ascomycota</taxon>
        <taxon>Pezizomycotina</taxon>
        <taxon>Eurotiomycetes</taxon>
        <taxon>Eurotiomycetidae</taxon>
        <taxon>Eurotiales</taxon>
        <taxon>Aspergillaceae</taxon>
        <taxon>Aspergillus</taxon>
    </lineage>
</organism>
<reference evidence="1 2" key="1">
    <citation type="submission" date="2018-02" db="EMBL/GenBank/DDBJ databases">
        <title>The genomes of Aspergillus section Nigri reveals drivers in fungal speciation.</title>
        <authorList>
            <consortium name="DOE Joint Genome Institute"/>
            <person name="Vesth T.C."/>
            <person name="Nybo J."/>
            <person name="Theobald S."/>
            <person name="Brandl J."/>
            <person name="Frisvad J.C."/>
            <person name="Nielsen K.F."/>
            <person name="Lyhne E.K."/>
            <person name="Kogle M.E."/>
            <person name="Kuo A."/>
            <person name="Riley R."/>
            <person name="Clum A."/>
            <person name="Nolan M."/>
            <person name="Lipzen A."/>
            <person name="Salamov A."/>
            <person name="Henrissat B."/>
            <person name="Wiebenga A."/>
            <person name="De vries R.P."/>
            <person name="Grigoriev I.V."/>
            <person name="Mortensen U.H."/>
            <person name="Andersen M.R."/>
            <person name="Baker S.E."/>
        </authorList>
    </citation>
    <scope>NUCLEOTIDE SEQUENCE [LARGE SCALE GENOMIC DNA]</scope>
    <source>
        <strain evidence="1 2">CBS 313.89</strain>
    </source>
</reference>
<dbReference type="OrthoDB" id="4473276at2759"/>
<proteinExistence type="predicted"/>
<dbReference type="Proteomes" id="UP000249789">
    <property type="component" value="Unassembled WGS sequence"/>
</dbReference>
<evidence type="ECO:0000313" key="2">
    <source>
        <dbReference type="Proteomes" id="UP000249789"/>
    </source>
</evidence>
<dbReference type="RefSeq" id="XP_040795485.1">
    <property type="nucleotide sequence ID" value="XM_040949111.1"/>
</dbReference>
<sequence>MTVACPAFRHSMGEVATSEEARQVSWEAPVPVNRFWDSFRYCVARIFLGDFTDPELRQLPIVPDSSQDQTTKVRLLLTLLQAKLATAQAASSPSQPLYETDYKRWYGLWQAVCVMQDELHLPEAEDTVRLLVNPRPDNSNVVSPHMQAEHLVKIGKYEEAEKVEGPVLAWMTFH</sequence>
<dbReference type="VEuPathDB" id="FungiDB:BO72DRAFT_503328"/>